<dbReference type="InterPro" id="IPR002182">
    <property type="entry name" value="NB-ARC"/>
</dbReference>
<dbReference type="PANTHER" id="PTHR35807">
    <property type="entry name" value="TRANSCRIPTIONAL REGULATOR REDD-RELATED"/>
    <property type="match status" value="1"/>
</dbReference>
<keyword evidence="3 5" id="KW-0238">DNA-binding</keyword>
<sequence length="1008" mass="110802">MFGTVRAWRDKAELDLGSPQQRLTLAVLLLAEGRAVQAPEIIHALWGERAPQAARGTVRTYVYRLRKLLNGDAAPDGAVLRSEGNGYQLVLADDQLDLSRFLRLVRAAEAAATAHDRHRAVALLHAAVTELRDEPLRGIPGDWAETERRRLGRLAVRTVELLSEHQLDLGGRVDVLDQLMAMSEAEPLRERVHELLIRALCRERRPAEALAVYEKLRTTLREELGVEPSPALRELYARVLRADPALSAATAPAPGHSAPMARSALMPAALPVFAGREAELRELNSVLDDTTAPRTVIVHGTAGVGKTTFVVQWASRVASSFPDGQFFVNLRGFESEDAARDPAEVLHELLDALDLPSANRPSGLDGLIALYRGVLAERRALVVLDNARDSKQVLPLLSAAPGCLVVITSRRELTSLVASTGAHSTKIGLLDMEESVALMTHRLGEQRVLRELPAVRTIATMCAHLPLALAVAAARIASNPKLRLSDIADQLTSEVEPGLDFLSTDDPRSDVRTVLSWSYRALSPEAARTFRLLALLPLSRTTTPAVASLTALSVPRARAVLRELSALCLINEDGPGQFSWHDLLREYAAEVLEDTVDVEEQRAACHRLLGHYLVLTRSASLQLLATDDLPDLPQLPPGVTAQSVDDLLSAFDMFAFQRDTLLSLFDFATRWGLESLSWQLAWYLRYYLDQAFLWQEMAAVNELALAWAKSAGDRLATGYARRGLARAAAMLGDVKSGARHLRAAIQAFEASGDRQAEGYAHLQAANWLIYIGQAEAGLDHAGKACALFRATASHHQEEALREVTALSHVKAGRYSDVVDTLLRTLTADYDSGATLKLLRKIEHLTGAYEWLGEYHKAAELHESALKLILELTDADWGRLPYSFEEQFATQSFLLARTLYMAGETDRALVVQREALKGLHSLFRKHHMFVAFRQPDAAGARQALAELEGVLAEQRLDHRWFTASVRAVDRLASVMTRTGTSRCLLELQDGNPAPFAGPKASPYRDNAIR</sequence>
<gene>
    <name evidence="7" type="ORF">SAMN05421507_108127</name>
</gene>
<proteinExistence type="inferred from homology"/>
<dbReference type="SUPFAM" id="SSF48452">
    <property type="entry name" value="TPR-like"/>
    <property type="match status" value="2"/>
</dbReference>
<keyword evidence="2" id="KW-0805">Transcription regulation</keyword>
<dbReference type="InterPro" id="IPR005158">
    <property type="entry name" value="BTAD"/>
</dbReference>
<evidence type="ECO:0000313" key="8">
    <source>
        <dbReference type="Proteomes" id="UP000199691"/>
    </source>
</evidence>
<dbReference type="InterPro" id="IPR016032">
    <property type="entry name" value="Sig_transdc_resp-reg_C-effctor"/>
</dbReference>
<dbReference type="Pfam" id="PF00486">
    <property type="entry name" value="Trans_reg_C"/>
    <property type="match status" value="1"/>
</dbReference>
<protein>
    <submittedName>
        <fullName evidence="7">Pentatricopeptide repeat domain-containing protein (PPR motif)</fullName>
    </submittedName>
</protein>
<feature type="DNA-binding region" description="OmpR/PhoB-type" evidence="5">
    <location>
        <begin position="1"/>
        <end position="91"/>
    </location>
</feature>
<dbReference type="GO" id="GO:0003677">
    <property type="term" value="F:DNA binding"/>
    <property type="evidence" value="ECO:0007669"/>
    <property type="project" value="UniProtKB-UniRule"/>
</dbReference>
<feature type="domain" description="OmpR/PhoB-type" evidence="6">
    <location>
        <begin position="1"/>
        <end position="91"/>
    </location>
</feature>
<dbReference type="Pfam" id="PF03704">
    <property type="entry name" value="BTAD"/>
    <property type="match status" value="1"/>
</dbReference>
<dbReference type="Proteomes" id="UP000199691">
    <property type="component" value="Unassembled WGS sequence"/>
</dbReference>
<dbReference type="Gene3D" id="1.25.40.10">
    <property type="entry name" value="Tetratricopeptide repeat domain"/>
    <property type="match status" value="2"/>
</dbReference>
<reference evidence="8" key="1">
    <citation type="submission" date="2016-10" db="EMBL/GenBank/DDBJ databases">
        <authorList>
            <person name="Varghese N."/>
            <person name="Submissions S."/>
        </authorList>
    </citation>
    <scope>NUCLEOTIDE SEQUENCE [LARGE SCALE GENOMIC DNA]</scope>
    <source>
        <strain evidence="8">CGMCC 4.6609</strain>
    </source>
</reference>
<dbReference type="RefSeq" id="WP_176959900.1">
    <property type="nucleotide sequence ID" value="NZ_FNIX01000008.1"/>
</dbReference>
<organism evidence="7 8">
    <name type="scientific">Lentzea jiangxiensis</name>
    <dbReference type="NCBI Taxonomy" id="641025"/>
    <lineage>
        <taxon>Bacteria</taxon>
        <taxon>Bacillati</taxon>
        <taxon>Actinomycetota</taxon>
        <taxon>Actinomycetes</taxon>
        <taxon>Pseudonocardiales</taxon>
        <taxon>Pseudonocardiaceae</taxon>
        <taxon>Lentzea</taxon>
    </lineage>
</organism>
<dbReference type="GO" id="GO:0043531">
    <property type="term" value="F:ADP binding"/>
    <property type="evidence" value="ECO:0007669"/>
    <property type="project" value="InterPro"/>
</dbReference>
<dbReference type="AlphaFoldDB" id="A0A1H0SKR1"/>
<dbReference type="Gene3D" id="3.40.50.300">
    <property type="entry name" value="P-loop containing nucleotide triphosphate hydrolases"/>
    <property type="match status" value="1"/>
</dbReference>
<dbReference type="GO" id="GO:0000160">
    <property type="term" value="P:phosphorelay signal transduction system"/>
    <property type="evidence" value="ECO:0007669"/>
    <property type="project" value="InterPro"/>
</dbReference>
<dbReference type="InterPro" id="IPR001867">
    <property type="entry name" value="OmpR/PhoB-type_DNA-bd"/>
</dbReference>
<accession>A0A1H0SKR1</accession>
<dbReference type="InterPro" id="IPR036388">
    <property type="entry name" value="WH-like_DNA-bd_sf"/>
</dbReference>
<dbReference type="EMBL" id="FNIX01000008">
    <property type="protein sequence ID" value="SDP42300.1"/>
    <property type="molecule type" value="Genomic_DNA"/>
</dbReference>
<dbReference type="SMART" id="SM01043">
    <property type="entry name" value="BTAD"/>
    <property type="match status" value="1"/>
</dbReference>
<keyword evidence="4" id="KW-0804">Transcription</keyword>
<dbReference type="Pfam" id="PF00931">
    <property type="entry name" value="NB-ARC"/>
    <property type="match status" value="1"/>
</dbReference>
<dbReference type="STRING" id="641025.SAMN05421507_108127"/>
<keyword evidence="8" id="KW-1185">Reference proteome</keyword>
<evidence type="ECO:0000256" key="2">
    <source>
        <dbReference type="ARBA" id="ARBA00023015"/>
    </source>
</evidence>
<dbReference type="SUPFAM" id="SSF46894">
    <property type="entry name" value="C-terminal effector domain of the bipartite response regulators"/>
    <property type="match status" value="1"/>
</dbReference>
<dbReference type="Gene3D" id="1.10.10.10">
    <property type="entry name" value="Winged helix-like DNA-binding domain superfamily/Winged helix DNA-binding domain"/>
    <property type="match status" value="1"/>
</dbReference>
<dbReference type="InterPro" id="IPR027417">
    <property type="entry name" value="P-loop_NTPase"/>
</dbReference>
<dbReference type="CDD" id="cd15831">
    <property type="entry name" value="BTAD"/>
    <property type="match status" value="1"/>
</dbReference>
<dbReference type="PROSITE" id="PS51755">
    <property type="entry name" value="OMPR_PHOB"/>
    <property type="match status" value="1"/>
</dbReference>
<evidence type="ECO:0000256" key="1">
    <source>
        <dbReference type="ARBA" id="ARBA00005820"/>
    </source>
</evidence>
<evidence type="ECO:0000256" key="5">
    <source>
        <dbReference type="PROSITE-ProRule" id="PRU01091"/>
    </source>
</evidence>
<dbReference type="SMART" id="SM00862">
    <property type="entry name" value="Trans_reg_C"/>
    <property type="match status" value="1"/>
</dbReference>
<dbReference type="PANTHER" id="PTHR35807:SF1">
    <property type="entry name" value="TRANSCRIPTIONAL REGULATOR REDD"/>
    <property type="match status" value="1"/>
</dbReference>
<evidence type="ECO:0000256" key="4">
    <source>
        <dbReference type="ARBA" id="ARBA00023163"/>
    </source>
</evidence>
<dbReference type="PRINTS" id="PR00364">
    <property type="entry name" value="DISEASERSIST"/>
</dbReference>
<name>A0A1H0SKR1_9PSEU</name>
<dbReference type="GO" id="GO:0006355">
    <property type="term" value="P:regulation of DNA-templated transcription"/>
    <property type="evidence" value="ECO:0007669"/>
    <property type="project" value="InterPro"/>
</dbReference>
<dbReference type="InterPro" id="IPR011990">
    <property type="entry name" value="TPR-like_helical_dom_sf"/>
</dbReference>
<evidence type="ECO:0000259" key="6">
    <source>
        <dbReference type="PROSITE" id="PS51755"/>
    </source>
</evidence>
<dbReference type="InterPro" id="IPR051677">
    <property type="entry name" value="AfsR-DnrI-RedD_regulator"/>
</dbReference>
<evidence type="ECO:0000256" key="3">
    <source>
        <dbReference type="ARBA" id="ARBA00023125"/>
    </source>
</evidence>
<dbReference type="SUPFAM" id="SSF52540">
    <property type="entry name" value="P-loop containing nucleoside triphosphate hydrolases"/>
    <property type="match status" value="1"/>
</dbReference>
<comment type="similarity">
    <text evidence="1">Belongs to the AfsR/DnrI/RedD regulatory family.</text>
</comment>
<evidence type="ECO:0000313" key="7">
    <source>
        <dbReference type="EMBL" id="SDP42300.1"/>
    </source>
</evidence>